<sequence length="84" mass="9443">MAARPAGPNRGQWFYLCVSSVRVCSPTRVSIHRPFFWRGMTTLLALREGWQMISSFILKSIFLYSAKTNLHSGNSEIGYNGIGC</sequence>
<keyword evidence="2" id="KW-1185">Reference proteome</keyword>
<evidence type="ECO:0000313" key="2">
    <source>
        <dbReference type="Proteomes" id="UP000317650"/>
    </source>
</evidence>
<comment type="caution">
    <text evidence="1">The sequence shown here is derived from an EMBL/GenBank/DDBJ whole genome shotgun (WGS) entry which is preliminary data.</text>
</comment>
<dbReference type="EMBL" id="PYDT01000009">
    <property type="protein sequence ID" value="THU50462.1"/>
    <property type="molecule type" value="Genomic_DNA"/>
</dbReference>
<reference evidence="1 2" key="1">
    <citation type="journal article" date="2019" name="Nat. Plants">
        <title>Genome sequencing of Musa balbisiana reveals subgenome evolution and function divergence in polyploid bananas.</title>
        <authorList>
            <person name="Yao X."/>
        </authorList>
    </citation>
    <scope>NUCLEOTIDE SEQUENCE [LARGE SCALE GENOMIC DNA]</scope>
    <source>
        <strain evidence="2">cv. DH-PKW</strain>
        <tissue evidence="1">Leaves</tissue>
    </source>
</reference>
<organism evidence="1 2">
    <name type="scientific">Musa balbisiana</name>
    <name type="common">Banana</name>
    <dbReference type="NCBI Taxonomy" id="52838"/>
    <lineage>
        <taxon>Eukaryota</taxon>
        <taxon>Viridiplantae</taxon>
        <taxon>Streptophyta</taxon>
        <taxon>Embryophyta</taxon>
        <taxon>Tracheophyta</taxon>
        <taxon>Spermatophyta</taxon>
        <taxon>Magnoliopsida</taxon>
        <taxon>Liliopsida</taxon>
        <taxon>Zingiberales</taxon>
        <taxon>Musaceae</taxon>
        <taxon>Musa</taxon>
    </lineage>
</organism>
<dbReference type="Proteomes" id="UP000317650">
    <property type="component" value="Chromosome 6"/>
</dbReference>
<evidence type="ECO:0000313" key="1">
    <source>
        <dbReference type="EMBL" id="THU50462.1"/>
    </source>
</evidence>
<accession>A0A4S8IRY3</accession>
<dbReference type="AlphaFoldDB" id="A0A4S8IRY3"/>
<name>A0A4S8IRY3_MUSBA</name>
<protein>
    <submittedName>
        <fullName evidence="1">Uncharacterized protein</fullName>
    </submittedName>
</protein>
<gene>
    <name evidence="1" type="ORF">C4D60_Mb06t20470</name>
</gene>
<proteinExistence type="predicted"/>